<evidence type="ECO:0000256" key="1">
    <source>
        <dbReference type="SAM" id="MobiDB-lite"/>
    </source>
</evidence>
<dbReference type="GeneID" id="37215608"/>
<evidence type="ECO:0008006" key="4">
    <source>
        <dbReference type="Google" id="ProtNLM"/>
    </source>
</evidence>
<feature type="compositionally biased region" description="Gly residues" evidence="1">
    <location>
        <begin position="133"/>
        <end position="142"/>
    </location>
</feature>
<name>A0A319AXE7_ASPVC</name>
<organism evidence="2 3">
    <name type="scientific">Aspergillus vadensis (strain CBS 113365 / IMI 142717 / IBT 24658)</name>
    <dbReference type="NCBI Taxonomy" id="1448311"/>
    <lineage>
        <taxon>Eukaryota</taxon>
        <taxon>Fungi</taxon>
        <taxon>Dikarya</taxon>
        <taxon>Ascomycota</taxon>
        <taxon>Pezizomycotina</taxon>
        <taxon>Eurotiomycetes</taxon>
        <taxon>Eurotiomycetidae</taxon>
        <taxon>Eurotiales</taxon>
        <taxon>Aspergillaceae</taxon>
        <taxon>Aspergillus</taxon>
        <taxon>Aspergillus subgen. Circumdati</taxon>
    </lineage>
</organism>
<evidence type="ECO:0000313" key="3">
    <source>
        <dbReference type="Proteomes" id="UP000248405"/>
    </source>
</evidence>
<feature type="region of interest" description="Disordered" evidence="1">
    <location>
        <begin position="107"/>
        <end position="152"/>
    </location>
</feature>
<gene>
    <name evidence="2" type="ORF">BO88DRAFT_457960</name>
</gene>
<reference evidence="2" key="1">
    <citation type="submission" date="2016-12" db="EMBL/GenBank/DDBJ databases">
        <title>The genomes of Aspergillus section Nigri reveals drivers in fungal speciation.</title>
        <authorList>
            <consortium name="DOE Joint Genome Institute"/>
            <person name="Vesth T.C."/>
            <person name="Nybo J."/>
            <person name="Theobald S."/>
            <person name="Brandl J."/>
            <person name="Frisvad J.C."/>
            <person name="Nielsen K.F."/>
            <person name="Lyhne E.K."/>
            <person name="Kogle M.E."/>
            <person name="Kuo A."/>
            <person name="Riley R."/>
            <person name="Clum A."/>
            <person name="Nolan M."/>
            <person name="Lipzen A."/>
            <person name="Salamov A."/>
            <person name="Henrissat B."/>
            <person name="Wiebenga A."/>
            <person name="De Vries R.P."/>
            <person name="Grigoriev I.V."/>
            <person name="Mortensen U.H."/>
            <person name="Andersen M.R."/>
            <person name="Baker S.E."/>
        </authorList>
    </citation>
    <scope>NUCLEOTIDE SEQUENCE [LARGE SCALE GENOMIC DNA]</scope>
    <source>
        <strain evidence="2">CBS 113365</strain>
    </source>
</reference>
<feature type="compositionally biased region" description="Acidic residues" evidence="1">
    <location>
        <begin position="117"/>
        <end position="132"/>
    </location>
</feature>
<keyword evidence="3" id="KW-1185">Reference proteome</keyword>
<evidence type="ECO:0000313" key="2">
    <source>
        <dbReference type="EMBL" id="PYH64425.1"/>
    </source>
</evidence>
<dbReference type="AlphaFoldDB" id="A0A319AXE7"/>
<protein>
    <recommendedName>
        <fullName evidence="4">Apple domain-containing protein</fullName>
    </recommendedName>
</protein>
<dbReference type="EMBL" id="KZ821643">
    <property type="protein sequence ID" value="PYH64425.1"/>
    <property type="molecule type" value="Genomic_DNA"/>
</dbReference>
<sequence length="240" mass="26637">MGRRSDWRRDYLSHTTVERPPRDWDLLESYPAAMDPEACSRACVVSSTCKGSLYSAQPANRRAPCFLYSGATEPVLEDMDRVLWMSYRKVSPLDPVDCKEELELVGELEDKASSGGEEGDGGDNGGGEEEGENGGNDGGSGTGPNDAVCPRNDENVFSYESRRWELHCDRYTRYGTGANNDLDRDSPYLNIAECIRQCSQIPKCRMVYFHKGLRTCFFATRPGTLSGRAPDYDAAWVLGS</sequence>
<accession>A0A319AXE7</accession>
<dbReference type="RefSeq" id="XP_025558219.1">
    <property type="nucleotide sequence ID" value="XM_025711016.1"/>
</dbReference>
<proteinExistence type="predicted"/>
<dbReference type="Proteomes" id="UP000248405">
    <property type="component" value="Unassembled WGS sequence"/>
</dbReference>